<dbReference type="GO" id="GO:0009231">
    <property type="term" value="P:riboflavin biosynthetic process"/>
    <property type="evidence" value="ECO:0007669"/>
    <property type="project" value="UniProtKB-UniPathway"/>
</dbReference>
<feature type="binding site" evidence="16">
    <location>
        <position position="57"/>
    </location>
    <ligand>
        <name>Zn(2+)</name>
        <dbReference type="ChEBI" id="CHEBI:29105"/>
        <note>catalytic</note>
    </ligand>
</feature>
<dbReference type="InterPro" id="IPR024072">
    <property type="entry name" value="DHFR-like_dom_sf"/>
</dbReference>
<dbReference type="PROSITE" id="PS51747">
    <property type="entry name" value="CYT_DCMP_DEAMINASES_2"/>
    <property type="match status" value="1"/>
</dbReference>
<dbReference type="NCBIfam" id="TIGR00326">
    <property type="entry name" value="eubact_ribD"/>
    <property type="match status" value="1"/>
</dbReference>
<evidence type="ECO:0000313" key="18">
    <source>
        <dbReference type="EMBL" id="AWK15200.1"/>
    </source>
</evidence>
<feature type="binding site" evidence="15">
    <location>
        <position position="203"/>
    </location>
    <ligand>
        <name>substrate</name>
    </ligand>
</feature>
<dbReference type="Pfam" id="PF00383">
    <property type="entry name" value="dCMP_cyt_deam_1"/>
    <property type="match status" value="1"/>
</dbReference>
<feature type="binding site" evidence="15">
    <location>
        <position position="191"/>
    </location>
    <ligand>
        <name>substrate</name>
    </ligand>
</feature>
<dbReference type="STRING" id="1878942.GCA_900128755_00221"/>
<dbReference type="UniPathway" id="UPA00275">
    <property type="reaction ID" value="UER00401"/>
</dbReference>
<evidence type="ECO:0000256" key="2">
    <source>
        <dbReference type="ARBA" id="ARBA00004882"/>
    </source>
</evidence>
<feature type="binding site" evidence="15">
    <location>
        <position position="211"/>
    </location>
    <ligand>
        <name>substrate</name>
    </ligand>
</feature>
<dbReference type="EC" id="3.5.4.26" evidence="13"/>
<dbReference type="InterPro" id="IPR002734">
    <property type="entry name" value="RibDG_C"/>
</dbReference>
<comment type="cofactor">
    <cofactor evidence="13 16">
        <name>Zn(2+)</name>
        <dbReference type="ChEBI" id="CHEBI:29105"/>
    </cofactor>
    <text evidence="13 16">Binds 1 zinc ion.</text>
</comment>
<evidence type="ECO:0000256" key="1">
    <source>
        <dbReference type="ARBA" id="ARBA00002151"/>
    </source>
</evidence>
<feature type="binding site" evidence="15">
    <location>
        <position position="175"/>
    </location>
    <ligand>
        <name>substrate</name>
    </ligand>
</feature>
<dbReference type="Gene3D" id="3.40.430.10">
    <property type="entry name" value="Dihydrofolate Reductase, subunit A"/>
    <property type="match status" value="1"/>
</dbReference>
<feature type="domain" description="CMP/dCMP-type deaminase" evidence="17">
    <location>
        <begin position="8"/>
        <end position="130"/>
    </location>
</feature>
<feature type="binding site" evidence="15">
    <location>
        <position position="214"/>
    </location>
    <ligand>
        <name>substrate</name>
    </ligand>
</feature>
<keyword evidence="7 13" id="KW-0479">Metal-binding</keyword>
<comment type="catalytic activity">
    <reaction evidence="13">
        <text>2,5-diamino-6-hydroxy-4-(5-phosphoribosylamino)-pyrimidine + H2O + H(+) = 5-amino-6-(5-phospho-D-ribosylamino)uracil + NH4(+)</text>
        <dbReference type="Rhea" id="RHEA:21868"/>
        <dbReference type="ChEBI" id="CHEBI:15377"/>
        <dbReference type="ChEBI" id="CHEBI:15378"/>
        <dbReference type="ChEBI" id="CHEBI:28938"/>
        <dbReference type="ChEBI" id="CHEBI:58453"/>
        <dbReference type="ChEBI" id="CHEBI:58614"/>
        <dbReference type="EC" id="3.5.4.26"/>
    </reaction>
</comment>
<protein>
    <recommendedName>
        <fullName evidence="13">Riboflavin biosynthesis protein RibD</fullName>
    </recommendedName>
    <domain>
        <recommendedName>
            <fullName evidence="13">Diaminohydroxyphosphoribosylaminopyrimidine deaminase</fullName>
            <shortName evidence="13">DRAP deaminase</shortName>
            <ecNumber evidence="13">3.5.4.26</ecNumber>
        </recommendedName>
        <alternativeName>
            <fullName evidence="13">Riboflavin-specific deaminase</fullName>
        </alternativeName>
    </domain>
    <domain>
        <recommendedName>
            <fullName evidence="13">5-amino-6-(5-phosphoribosylamino)uracil reductase</fullName>
            <ecNumber evidence="13">1.1.1.193</ecNumber>
        </recommendedName>
        <alternativeName>
            <fullName evidence="13">HTP reductase</fullName>
        </alternativeName>
    </domain>
</protein>
<comment type="catalytic activity">
    <reaction evidence="13">
        <text>5-amino-6-(5-phospho-D-ribitylamino)uracil + NADP(+) = 5-amino-6-(5-phospho-D-ribosylamino)uracil + NADPH + H(+)</text>
        <dbReference type="Rhea" id="RHEA:17845"/>
        <dbReference type="ChEBI" id="CHEBI:15378"/>
        <dbReference type="ChEBI" id="CHEBI:57783"/>
        <dbReference type="ChEBI" id="CHEBI:58349"/>
        <dbReference type="ChEBI" id="CHEBI:58421"/>
        <dbReference type="ChEBI" id="CHEBI:58453"/>
        <dbReference type="EC" id="1.1.1.193"/>
    </reaction>
</comment>
<keyword evidence="11 13" id="KW-0560">Oxidoreductase</keyword>
<feature type="binding site" evidence="15">
    <location>
        <position position="177"/>
    </location>
    <ligand>
        <name>NADP(+)</name>
        <dbReference type="ChEBI" id="CHEBI:58349"/>
    </ligand>
</feature>
<keyword evidence="19" id="KW-1185">Reference proteome</keyword>
<comment type="similarity">
    <text evidence="4 13">In the N-terminal section; belongs to the cytidine and deoxycytidylate deaminase family.</text>
</comment>
<dbReference type="AlphaFoldDB" id="A0A2U8I7R2"/>
<evidence type="ECO:0000256" key="14">
    <source>
        <dbReference type="PIRSR" id="PIRSR006769-1"/>
    </source>
</evidence>
<evidence type="ECO:0000259" key="17">
    <source>
        <dbReference type="PROSITE" id="PS51747"/>
    </source>
</evidence>
<dbReference type="InterPro" id="IPR016192">
    <property type="entry name" value="APOBEC/CMP_deaminase_Zn-bd"/>
</dbReference>
<organism evidence="18 19">
    <name type="scientific">Candidatus Fukatsuia symbiotica</name>
    <dbReference type="NCBI Taxonomy" id="1878942"/>
    <lineage>
        <taxon>Bacteria</taxon>
        <taxon>Pseudomonadati</taxon>
        <taxon>Pseudomonadota</taxon>
        <taxon>Gammaproteobacteria</taxon>
        <taxon>Enterobacterales</taxon>
        <taxon>Yersiniaceae</taxon>
        <taxon>Candidatus Fukatsuia</taxon>
    </lineage>
</organism>
<dbReference type="PIRSF" id="PIRSF006769">
    <property type="entry name" value="RibD"/>
    <property type="match status" value="1"/>
</dbReference>
<dbReference type="PANTHER" id="PTHR38011">
    <property type="entry name" value="DIHYDROFOLATE REDUCTASE FAMILY PROTEIN (AFU_ORTHOLOGUE AFUA_8G06820)"/>
    <property type="match status" value="1"/>
</dbReference>
<dbReference type="SUPFAM" id="SSF53597">
    <property type="entry name" value="Dihydrofolate reductase-like"/>
    <property type="match status" value="1"/>
</dbReference>
<feature type="active site" description="Proton donor" evidence="14">
    <location>
        <position position="59"/>
    </location>
</feature>
<evidence type="ECO:0000256" key="7">
    <source>
        <dbReference type="ARBA" id="ARBA00022723"/>
    </source>
</evidence>
<feature type="binding site" evidence="16">
    <location>
        <position position="91"/>
    </location>
    <ligand>
        <name>Zn(2+)</name>
        <dbReference type="ChEBI" id="CHEBI:29105"/>
        <note>catalytic</note>
    </ligand>
</feature>
<evidence type="ECO:0000256" key="11">
    <source>
        <dbReference type="ARBA" id="ARBA00023002"/>
    </source>
</evidence>
<keyword evidence="6 13" id="KW-0686">Riboflavin biosynthesis</keyword>
<dbReference type="GO" id="GO:0050661">
    <property type="term" value="F:NADP binding"/>
    <property type="evidence" value="ECO:0007669"/>
    <property type="project" value="InterPro"/>
</dbReference>
<dbReference type="InterPro" id="IPR004794">
    <property type="entry name" value="Eubact_RibD"/>
</dbReference>
<feature type="binding site" evidence="15">
    <location>
        <position position="161"/>
    </location>
    <ligand>
        <name>NADP(+)</name>
        <dbReference type="ChEBI" id="CHEBI:58349"/>
    </ligand>
</feature>
<dbReference type="InterPro" id="IPR011549">
    <property type="entry name" value="RibD_C"/>
</dbReference>
<evidence type="ECO:0000256" key="6">
    <source>
        <dbReference type="ARBA" id="ARBA00022619"/>
    </source>
</evidence>
<name>A0A2U8I7R2_9GAMM</name>
<feature type="binding site" evidence="15">
    <location>
        <position position="313"/>
    </location>
    <ligand>
        <name>substrate</name>
    </ligand>
</feature>
<dbReference type="SUPFAM" id="SSF53927">
    <property type="entry name" value="Cytidine deaminase-like"/>
    <property type="match status" value="1"/>
</dbReference>
<reference evidence="18 19" key="1">
    <citation type="submission" date="2017-05" db="EMBL/GenBank/DDBJ databases">
        <title>Genome sequence of Candidatus Fukatsuia symbiotica and Candidatus Hamiltonella defensa from Acyrthosiphon pisum strain 5D.</title>
        <authorList>
            <person name="Patel V.A."/>
            <person name="Chevignon G."/>
            <person name="Russell J.A."/>
            <person name="Oliver K.M."/>
        </authorList>
    </citation>
    <scope>NUCLEOTIDE SEQUENCE [LARGE SCALE GENOMIC DNA]</scope>
    <source>
        <strain evidence="18 19">5D</strain>
    </source>
</reference>
<dbReference type="FunFam" id="3.40.140.10:FF:000025">
    <property type="entry name" value="Riboflavin biosynthesis protein RibD"/>
    <property type="match status" value="1"/>
</dbReference>
<dbReference type="CDD" id="cd01284">
    <property type="entry name" value="Riboflavin_deaminase-reductase"/>
    <property type="match status" value="1"/>
</dbReference>
<dbReference type="KEGG" id="fsm:CCS41_13110"/>
<dbReference type="InterPro" id="IPR016193">
    <property type="entry name" value="Cytidine_deaminase-like"/>
</dbReference>
<comment type="similarity">
    <text evidence="5 13">In the C-terminal section; belongs to the HTP reductase family.</text>
</comment>
<dbReference type="InterPro" id="IPR050765">
    <property type="entry name" value="Riboflavin_Biosynth_HTPR"/>
</dbReference>
<evidence type="ECO:0000256" key="12">
    <source>
        <dbReference type="ARBA" id="ARBA00023268"/>
    </source>
</evidence>
<dbReference type="GO" id="GO:0008270">
    <property type="term" value="F:zinc ion binding"/>
    <property type="evidence" value="ECO:0007669"/>
    <property type="project" value="InterPro"/>
</dbReference>
<dbReference type="EC" id="1.1.1.193" evidence="13"/>
<dbReference type="OrthoDB" id="9800865at2"/>
<dbReference type="Pfam" id="PF01872">
    <property type="entry name" value="RibD_C"/>
    <property type="match status" value="1"/>
</dbReference>
<sequence length="386" mass="41879">MYDKGVVMTDERYMARAVELALLGRFTTAPNPNVGCVIVREGKVIGEGYHLYPGEPHAEIYALRMAGKLAQGATVYVTLEPCCYHGRTPPCTDALIAAGVKRVVVAMDDPNSEVSGRGRAALAQAGILVEYGVMMAEAEAINPGFLKRMRTGLPYLQLKMAASLDGGTAMASGESKWITSEQARQDVQHFRAQSAAILSSSATVLADNPALTVRWLELGIDVQASYPHDRSFPSQGQIRQPTRIILDSRNRLLPQHKVIQQSGSCWLARINTDKQIWPGNVEQLSLPASASGVDLVSLMITLAKREINSVWVEAGAQLAGALLQAGLVDELILYLAPRLLGDHARGLCILPGLNNLADAPQFSLAEVRQMGSDLRLRLEPVRKSQY</sequence>
<comment type="pathway">
    <text evidence="2 13">Cofactor biosynthesis; riboflavin biosynthesis; 5-amino-6-(D-ribitylamino)uracil from GTP: step 2/4.</text>
</comment>
<comment type="function">
    <text evidence="1 13">Converts 2,5-diamino-6-(ribosylamino)-4(3h)-pyrimidinone 5'-phosphate into 5-amino-6-(ribosylamino)-2,4(1h,3h)-pyrimidinedione 5'-phosphate.</text>
</comment>
<evidence type="ECO:0000256" key="10">
    <source>
        <dbReference type="ARBA" id="ARBA00022857"/>
    </source>
</evidence>
<feature type="binding site" evidence="15">
    <location>
        <begin position="315"/>
        <end position="321"/>
    </location>
    <ligand>
        <name>NADP(+)</name>
        <dbReference type="ChEBI" id="CHEBI:58349"/>
    </ligand>
</feature>
<dbReference type="Gene3D" id="3.40.140.10">
    <property type="entry name" value="Cytidine Deaminase, domain 2"/>
    <property type="match status" value="1"/>
</dbReference>
<feature type="binding site" evidence="16">
    <location>
        <position position="82"/>
    </location>
    <ligand>
        <name>Zn(2+)</name>
        <dbReference type="ChEBI" id="CHEBI:29105"/>
        <note>catalytic</note>
    </ligand>
</feature>
<dbReference type="NCBIfam" id="NF008052">
    <property type="entry name" value="PRK10786.1"/>
    <property type="match status" value="1"/>
</dbReference>
<dbReference type="Proteomes" id="UP000261875">
    <property type="component" value="Chromosome"/>
</dbReference>
<gene>
    <name evidence="18" type="primary">ribD</name>
    <name evidence="18" type="ORF">CCS41_13110</name>
</gene>
<feature type="binding site" evidence="15">
    <location>
        <position position="248"/>
    </location>
    <ligand>
        <name>NADP(+)</name>
        <dbReference type="ChEBI" id="CHEBI:58349"/>
    </ligand>
</feature>
<accession>A0A2U8I7R2</accession>
<comment type="pathway">
    <text evidence="3 13">Cofactor biosynthesis; riboflavin biosynthesis; 5-amino-6-(D-ribitylamino)uracil from GTP: step 3/4.</text>
</comment>
<evidence type="ECO:0000256" key="8">
    <source>
        <dbReference type="ARBA" id="ARBA00022801"/>
    </source>
</evidence>
<evidence type="ECO:0000256" key="13">
    <source>
        <dbReference type="PIRNR" id="PIRNR006769"/>
    </source>
</evidence>
<evidence type="ECO:0000256" key="3">
    <source>
        <dbReference type="ARBA" id="ARBA00004910"/>
    </source>
</evidence>
<evidence type="ECO:0000313" key="19">
    <source>
        <dbReference type="Proteomes" id="UP000261875"/>
    </source>
</evidence>
<feature type="binding site" evidence="15">
    <location>
        <position position="207"/>
    </location>
    <ligand>
        <name>NADP(+)</name>
        <dbReference type="ChEBI" id="CHEBI:58349"/>
    </ligand>
</feature>
<keyword evidence="10 13" id="KW-0521">NADP</keyword>
<evidence type="ECO:0000256" key="4">
    <source>
        <dbReference type="ARBA" id="ARBA00005259"/>
    </source>
</evidence>
<evidence type="ECO:0000256" key="15">
    <source>
        <dbReference type="PIRSR" id="PIRSR006769-2"/>
    </source>
</evidence>
<keyword evidence="9 13" id="KW-0862">Zinc</keyword>
<evidence type="ECO:0000256" key="5">
    <source>
        <dbReference type="ARBA" id="ARBA00007417"/>
    </source>
</evidence>
<dbReference type="GO" id="GO:0008703">
    <property type="term" value="F:5-amino-6-(5-phosphoribosylamino)uracil reductase activity"/>
    <property type="evidence" value="ECO:0007669"/>
    <property type="project" value="UniProtKB-EC"/>
</dbReference>
<keyword evidence="8 13" id="KW-0378">Hydrolase</keyword>
<dbReference type="NCBIfam" id="TIGR00227">
    <property type="entry name" value="ribD_Cterm"/>
    <property type="match status" value="1"/>
</dbReference>
<evidence type="ECO:0000256" key="16">
    <source>
        <dbReference type="PIRSR" id="PIRSR006769-3"/>
    </source>
</evidence>
<keyword evidence="12" id="KW-0511">Multifunctional enzyme</keyword>
<proteinExistence type="inferred from homology"/>
<dbReference type="InterPro" id="IPR002125">
    <property type="entry name" value="CMP_dCMP_dom"/>
</dbReference>
<dbReference type="PROSITE" id="PS00903">
    <property type="entry name" value="CYT_DCMP_DEAMINASES_1"/>
    <property type="match status" value="1"/>
</dbReference>
<dbReference type="EMBL" id="CP021659">
    <property type="protein sequence ID" value="AWK15200.1"/>
    <property type="molecule type" value="Genomic_DNA"/>
</dbReference>
<evidence type="ECO:0000256" key="9">
    <source>
        <dbReference type="ARBA" id="ARBA00022833"/>
    </source>
</evidence>
<dbReference type="GO" id="GO:0008835">
    <property type="term" value="F:diaminohydroxyphosphoribosylaminopyrimidine deaminase activity"/>
    <property type="evidence" value="ECO:0007669"/>
    <property type="project" value="UniProtKB-EC"/>
</dbReference>
<dbReference type="PANTHER" id="PTHR38011:SF7">
    <property type="entry name" value="2,5-DIAMINO-6-RIBOSYLAMINO-4(3H)-PYRIMIDINONE 5'-PHOSPHATE REDUCTASE"/>
    <property type="match status" value="1"/>
</dbReference>